<dbReference type="Gene3D" id="2.60.40.10">
    <property type="entry name" value="Immunoglobulins"/>
    <property type="match status" value="1"/>
</dbReference>
<dbReference type="GO" id="GO:0030334">
    <property type="term" value="P:regulation of cell migration"/>
    <property type="evidence" value="ECO:0007669"/>
    <property type="project" value="TreeGrafter"/>
</dbReference>
<evidence type="ECO:0000313" key="2">
    <source>
        <dbReference type="Proteomes" id="UP000663868"/>
    </source>
</evidence>
<dbReference type="InterPro" id="IPR013783">
    <property type="entry name" value="Ig-like_fold"/>
</dbReference>
<comment type="caution">
    <text evidence="1">The sequence shown here is derived from an EMBL/GenBank/DDBJ whole genome shotgun (WGS) entry which is preliminary data.</text>
</comment>
<sequence length="116" mass="13416">MFRITTDAIECINEACTNNLEKLELHIQVHDYIWQLQKTYFHCRSDPMVFDWSPKKSILSGGIKLTITGEYLDVVQIPMMKFVYNLSDFEFISLCESISNSQMICLSPTIDKNLGL</sequence>
<dbReference type="AlphaFoldDB" id="A0A820N4R2"/>
<reference evidence="1" key="1">
    <citation type="submission" date="2021-02" db="EMBL/GenBank/DDBJ databases">
        <authorList>
            <person name="Nowell W R."/>
        </authorList>
    </citation>
    <scope>NUCLEOTIDE SEQUENCE</scope>
</reference>
<dbReference type="InterPro" id="IPR014756">
    <property type="entry name" value="Ig_E-set"/>
</dbReference>
<gene>
    <name evidence="1" type="ORF">KXQ929_LOCUS50009</name>
</gene>
<dbReference type="GO" id="GO:0005886">
    <property type="term" value="C:plasma membrane"/>
    <property type="evidence" value="ECO:0007669"/>
    <property type="project" value="TreeGrafter"/>
</dbReference>
<dbReference type="GO" id="GO:0002116">
    <property type="term" value="C:semaphorin receptor complex"/>
    <property type="evidence" value="ECO:0007669"/>
    <property type="project" value="TreeGrafter"/>
</dbReference>
<dbReference type="GO" id="GO:0017154">
    <property type="term" value="F:semaphorin receptor activity"/>
    <property type="evidence" value="ECO:0007669"/>
    <property type="project" value="InterPro"/>
</dbReference>
<dbReference type="PANTHER" id="PTHR22625">
    <property type="entry name" value="PLEXIN"/>
    <property type="match status" value="1"/>
</dbReference>
<accession>A0A820N4R2</accession>
<dbReference type="EMBL" id="CAJOBB010022215">
    <property type="protein sequence ID" value="CAF4382788.1"/>
    <property type="molecule type" value="Genomic_DNA"/>
</dbReference>
<name>A0A820N4R2_9BILA</name>
<dbReference type="PANTHER" id="PTHR22625:SF70">
    <property type="entry name" value="PLEXIN A, ISOFORM A"/>
    <property type="match status" value="1"/>
</dbReference>
<dbReference type="InterPro" id="IPR031148">
    <property type="entry name" value="Plexin"/>
</dbReference>
<proteinExistence type="predicted"/>
<feature type="non-terminal residue" evidence="1">
    <location>
        <position position="116"/>
    </location>
</feature>
<organism evidence="1 2">
    <name type="scientific">Adineta steineri</name>
    <dbReference type="NCBI Taxonomy" id="433720"/>
    <lineage>
        <taxon>Eukaryota</taxon>
        <taxon>Metazoa</taxon>
        <taxon>Spiralia</taxon>
        <taxon>Gnathifera</taxon>
        <taxon>Rotifera</taxon>
        <taxon>Eurotatoria</taxon>
        <taxon>Bdelloidea</taxon>
        <taxon>Adinetida</taxon>
        <taxon>Adinetidae</taxon>
        <taxon>Adineta</taxon>
    </lineage>
</organism>
<dbReference type="SUPFAM" id="SSF81296">
    <property type="entry name" value="E set domains"/>
    <property type="match status" value="1"/>
</dbReference>
<protein>
    <submittedName>
        <fullName evidence="1">Uncharacterized protein</fullName>
    </submittedName>
</protein>
<dbReference type="Proteomes" id="UP000663868">
    <property type="component" value="Unassembled WGS sequence"/>
</dbReference>
<evidence type="ECO:0000313" key="1">
    <source>
        <dbReference type="EMBL" id="CAF4382788.1"/>
    </source>
</evidence>
<feature type="non-terminal residue" evidence="1">
    <location>
        <position position="1"/>
    </location>
</feature>